<evidence type="ECO:0000313" key="1">
    <source>
        <dbReference type="EMBL" id="CAG8586934.1"/>
    </source>
</evidence>
<comment type="caution">
    <text evidence="1">The sequence shown here is derived from an EMBL/GenBank/DDBJ whole genome shotgun (WGS) entry which is preliminary data.</text>
</comment>
<evidence type="ECO:0000313" key="2">
    <source>
        <dbReference type="Proteomes" id="UP000789366"/>
    </source>
</evidence>
<organism evidence="1 2">
    <name type="scientific">Cetraspora pellucida</name>
    <dbReference type="NCBI Taxonomy" id="1433469"/>
    <lineage>
        <taxon>Eukaryota</taxon>
        <taxon>Fungi</taxon>
        <taxon>Fungi incertae sedis</taxon>
        <taxon>Mucoromycota</taxon>
        <taxon>Glomeromycotina</taxon>
        <taxon>Glomeromycetes</taxon>
        <taxon>Diversisporales</taxon>
        <taxon>Gigasporaceae</taxon>
        <taxon>Cetraspora</taxon>
    </lineage>
</organism>
<reference evidence="1" key="1">
    <citation type="submission" date="2021-06" db="EMBL/GenBank/DDBJ databases">
        <authorList>
            <person name="Kallberg Y."/>
            <person name="Tangrot J."/>
            <person name="Rosling A."/>
        </authorList>
    </citation>
    <scope>NUCLEOTIDE SEQUENCE</scope>
    <source>
        <strain evidence="1">28 12/20/2015</strain>
    </source>
</reference>
<gene>
    <name evidence="1" type="ORF">SPELUC_LOCUS6599</name>
</gene>
<sequence length="143" mass="16565">MATEIMKKSRTAAYNKSLKGKKWVYSLDKAIKKNWKNYKAKLDNMLKGKLSKKVALGRTKAKKKKSISDDIKKDLKIIEKICQQCAIEIGQEISNSIRININLQITNLNNIYKTEIEELSEKVWSKRRLENLKTCAAKQFKKS</sequence>
<protein>
    <submittedName>
        <fullName evidence="1">11850_t:CDS:1</fullName>
    </submittedName>
</protein>
<dbReference type="Proteomes" id="UP000789366">
    <property type="component" value="Unassembled WGS sequence"/>
</dbReference>
<proteinExistence type="predicted"/>
<name>A0ACA9MHP3_9GLOM</name>
<accession>A0ACA9MHP3</accession>
<dbReference type="EMBL" id="CAJVPW010007891">
    <property type="protein sequence ID" value="CAG8586934.1"/>
    <property type="molecule type" value="Genomic_DNA"/>
</dbReference>
<keyword evidence="2" id="KW-1185">Reference proteome</keyword>